<feature type="transmembrane region" description="Helical" evidence="9">
    <location>
        <begin position="230"/>
        <end position="250"/>
    </location>
</feature>
<dbReference type="InterPro" id="IPR005829">
    <property type="entry name" value="Sugar_transporter_CS"/>
</dbReference>
<dbReference type="Proteomes" id="UP000245942">
    <property type="component" value="Unassembled WGS sequence"/>
</dbReference>
<dbReference type="Pfam" id="PF00083">
    <property type="entry name" value="Sugar_tr"/>
    <property type="match status" value="1"/>
</dbReference>
<reference evidence="11 12" key="1">
    <citation type="journal article" date="2018" name="Mol. Biol. Evol.">
        <title>Broad Genomic Sampling Reveals a Smut Pathogenic Ancestry of the Fungal Clade Ustilaginomycotina.</title>
        <authorList>
            <person name="Kijpornyongpan T."/>
            <person name="Mondo S.J."/>
            <person name="Barry K."/>
            <person name="Sandor L."/>
            <person name="Lee J."/>
            <person name="Lipzen A."/>
            <person name="Pangilinan J."/>
            <person name="LaButti K."/>
            <person name="Hainaut M."/>
            <person name="Henrissat B."/>
            <person name="Grigoriev I.V."/>
            <person name="Spatafora J.W."/>
            <person name="Aime M.C."/>
        </authorList>
    </citation>
    <scope>NUCLEOTIDE SEQUENCE [LARGE SCALE GENOMIC DNA]</scope>
    <source>
        <strain evidence="11 12">MCA 4718</strain>
    </source>
</reference>
<name>A0A316UHJ8_9BASI</name>
<feature type="transmembrane region" description="Helical" evidence="9">
    <location>
        <begin position="136"/>
        <end position="157"/>
    </location>
</feature>
<evidence type="ECO:0000256" key="5">
    <source>
        <dbReference type="ARBA" id="ARBA00022989"/>
    </source>
</evidence>
<evidence type="ECO:0000259" key="10">
    <source>
        <dbReference type="PROSITE" id="PS50850"/>
    </source>
</evidence>
<dbReference type="GeneID" id="37017386"/>
<dbReference type="InterPro" id="IPR005828">
    <property type="entry name" value="MFS_sugar_transport-like"/>
</dbReference>
<dbReference type="InterPro" id="IPR036259">
    <property type="entry name" value="MFS_trans_sf"/>
</dbReference>
<evidence type="ECO:0000256" key="7">
    <source>
        <dbReference type="ARBA" id="ARBA00049119"/>
    </source>
</evidence>
<feature type="transmembrane region" description="Helical" evidence="9">
    <location>
        <begin position="163"/>
        <end position="184"/>
    </location>
</feature>
<protein>
    <submittedName>
        <fullName evidence="11">General substrate transporter</fullName>
    </submittedName>
</protein>
<dbReference type="EMBL" id="KZ819322">
    <property type="protein sequence ID" value="PWN22665.1"/>
    <property type="molecule type" value="Genomic_DNA"/>
</dbReference>
<evidence type="ECO:0000256" key="4">
    <source>
        <dbReference type="ARBA" id="ARBA00022692"/>
    </source>
</evidence>
<feature type="transmembrane region" description="Helical" evidence="9">
    <location>
        <begin position="110"/>
        <end position="129"/>
    </location>
</feature>
<dbReference type="STRING" id="1684307.A0A316UHJ8"/>
<evidence type="ECO:0000256" key="3">
    <source>
        <dbReference type="ARBA" id="ARBA00022448"/>
    </source>
</evidence>
<dbReference type="PROSITE" id="PS00217">
    <property type="entry name" value="SUGAR_TRANSPORT_2"/>
    <property type="match status" value="1"/>
</dbReference>
<accession>A0A316UHJ8</accession>
<keyword evidence="6 9" id="KW-0472">Membrane</keyword>
<dbReference type="Gene3D" id="1.20.1250.20">
    <property type="entry name" value="MFS general substrate transporter like domains"/>
    <property type="match status" value="1"/>
</dbReference>
<dbReference type="PANTHER" id="PTHR48022">
    <property type="entry name" value="PLASTIDIC GLUCOSE TRANSPORTER 4"/>
    <property type="match status" value="1"/>
</dbReference>
<keyword evidence="5 9" id="KW-1133">Transmembrane helix</keyword>
<dbReference type="NCBIfam" id="TIGR00879">
    <property type="entry name" value="SP"/>
    <property type="match status" value="1"/>
</dbReference>
<comment type="catalytic activity">
    <reaction evidence="7">
        <text>myo-inositol(out) + H(+)(out) = myo-inositol(in) + H(+)(in)</text>
        <dbReference type="Rhea" id="RHEA:60364"/>
        <dbReference type="ChEBI" id="CHEBI:15378"/>
        <dbReference type="ChEBI" id="CHEBI:17268"/>
    </reaction>
</comment>
<keyword evidence="3 8" id="KW-0813">Transport</keyword>
<comment type="similarity">
    <text evidence="2 8">Belongs to the major facilitator superfamily. Sugar transporter (TC 2.A.1.1) family.</text>
</comment>
<organism evidence="11 12">
    <name type="scientific">Pseudomicrostroma glucosiphilum</name>
    <dbReference type="NCBI Taxonomy" id="1684307"/>
    <lineage>
        <taxon>Eukaryota</taxon>
        <taxon>Fungi</taxon>
        <taxon>Dikarya</taxon>
        <taxon>Basidiomycota</taxon>
        <taxon>Ustilaginomycotina</taxon>
        <taxon>Exobasidiomycetes</taxon>
        <taxon>Microstromatales</taxon>
        <taxon>Microstromatales incertae sedis</taxon>
        <taxon>Pseudomicrostroma</taxon>
    </lineage>
</organism>
<feature type="transmembrane region" description="Helical" evidence="9">
    <location>
        <begin position="65"/>
        <end position="90"/>
    </location>
</feature>
<keyword evidence="12" id="KW-1185">Reference proteome</keyword>
<feature type="transmembrane region" description="Helical" evidence="9">
    <location>
        <begin position="196"/>
        <end position="218"/>
    </location>
</feature>
<dbReference type="AlphaFoldDB" id="A0A316UHJ8"/>
<dbReference type="GO" id="GO:0005351">
    <property type="term" value="F:carbohydrate:proton symporter activity"/>
    <property type="evidence" value="ECO:0007669"/>
    <property type="project" value="TreeGrafter"/>
</dbReference>
<evidence type="ECO:0000256" key="8">
    <source>
        <dbReference type="RuleBase" id="RU003346"/>
    </source>
</evidence>
<feature type="transmembrane region" description="Helical" evidence="9">
    <location>
        <begin position="502"/>
        <end position="520"/>
    </location>
</feature>
<evidence type="ECO:0000313" key="12">
    <source>
        <dbReference type="Proteomes" id="UP000245942"/>
    </source>
</evidence>
<gene>
    <name evidence="11" type="ORF">BCV69DRAFT_93678</name>
</gene>
<dbReference type="FunFam" id="1.20.1250.20:FF:000134">
    <property type="entry name" value="MFS sugar transporter protein"/>
    <property type="match status" value="1"/>
</dbReference>
<dbReference type="InterPro" id="IPR050360">
    <property type="entry name" value="MFS_Sugar_Transporters"/>
</dbReference>
<feature type="transmembrane region" description="Helical" evidence="9">
    <location>
        <begin position="434"/>
        <end position="459"/>
    </location>
</feature>
<dbReference type="PRINTS" id="PR00171">
    <property type="entry name" value="SUGRTRNSPORT"/>
</dbReference>
<dbReference type="SUPFAM" id="SSF103473">
    <property type="entry name" value="MFS general substrate transporter"/>
    <property type="match status" value="1"/>
</dbReference>
<feature type="domain" description="Major facilitator superfamily (MFS) profile" evidence="10">
    <location>
        <begin position="68"/>
        <end position="524"/>
    </location>
</feature>
<feature type="transmembrane region" description="Helical" evidence="9">
    <location>
        <begin position="365"/>
        <end position="383"/>
    </location>
</feature>
<dbReference type="PROSITE" id="PS50850">
    <property type="entry name" value="MFS"/>
    <property type="match status" value="1"/>
</dbReference>
<evidence type="ECO:0000313" key="11">
    <source>
        <dbReference type="EMBL" id="PWN22665.1"/>
    </source>
</evidence>
<evidence type="ECO:0000256" key="2">
    <source>
        <dbReference type="ARBA" id="ARBA00010992"/>
    </source>
</evidence>
<evidence type="ECO:0000256" key="9">
    <source>
        <dbReference type="SAM" id="Phobius"/>
    </source>
</evidence>
<comment type="subcellular location">
    <subcellularLocation>
        <location evidence="1">Membrane</location>
        <topology evidence="1">Multi-pass membrane protein</topology>
    </subcellularLocation>
</comment>
<evidence type="ECO:0000256" key="6">
    <source>
        <dbReference type="ARBA" id="ARBA00023136"/>
    </source>
</evidence>
<sequence length="540" mass="58104">MDHDTAPVPYSAKKDSGTTTPVEVLYSEAPVYPPRSLYVPPAKFDEVLMSRSAWTPSFLPPTVRLFFIGAIVSTSGFLYGFDTGSIGPIIQMSQFPNTVGNLSTSLQGFFVASILLSASVSSLASGVVAEKISRRYGIAVGAAIFALASTVCAAGQSFAMMQIARLITGIGAGQMISVASIYLVEIAPAQARGKLVCMLQFAITVGLMTGYFLCYGTSMIDSSLQWRLPFALSAVLSLALCFATLFLVPFSPRWLAQNGREDQALSTLRQLRLSAHSGHHHPPSRYGSEDELLLLELDGIKAAIAESRRLNASSASFRELFNRRYRSRSLLGIILMAFQQLSGVDVILYFAPIVFASVFTSQEGAFLASGGLGIVAVLATIPAQIWADHWGRKPPMVAGGLSMATCYIVIGSLFAKFGRQTSSGVRLTGGNAKWVVVVGIYAFLAFFSCTWAVATRIYASEIMPTKLRSRAAALQQLANWTTNFLVALTAPSFLKATPSGPYFFFASTLLIASGICVVFMRETKGKSLEAITEMFELRAA</sequence>
<dbReference type="RefSeq" id="XP_025349825.1">
    <property type="nucleotide sequence ID" value="XM_025495652.1"/>
</dbReference>
<dbReference type="OrthoDB" id="5399138at2759"/>
<evidence type="ECO:0000256" key="1">
    <source>
        <dbReference type="ARBA" id="ARBA00004141"/>
    </source>
</evidence>
<dbReference type="PANTHER" id="PTHR48022:SF20">
    <property type="entry name" value="MAJOR FACILITATOR SUPERFAMILY (MFS) PROFILE DOMAIN-CONTAINING PROTEIN-RELATED"/>
    <property type="match status" value="1"/>
</dbReference>
<dbReference type="GO" id="GO:0016020">
    <property type="term" value="C:membrane"/>
    <property type="evidence" value="ECO:0007669"/>
    <property type="project" value="UniProtKB-SubCell"/>
</dbReference>
<feature type="transmembrane region" description="Helical" evidence="9">
    <location>
        <begin position="395"/>
        <end position="414"/>
    </location>
</feature>
<dbReference type="InterPro" id="IPR020846">
    <property type="entry name" value="MFS_dom"/>
</dbReference>
<keyword evidence="4 9" id="KW-0812">Transmembrane</keyword>
<proteinExistence type="inferred from homology"/>
<dbReference type="InterPro" id="IPR003663">
    <property type="entry name" value="Sugar/inositol_transpt"/>
</dbReference>